<dbReference type="GO" id="GO:0005829">
    <property type="term" value="C:cytosol"/>
    <property type="evidence" value="ECO:0007669"/>
    <property type="project" value="TreeGrafter"/>
</dbReference>
<dbReference type="SUPFAM" id="SSF88723">
    <property type="entry name" value="PIN domain-like"/>
    <property type="match status" value="1"/>
</dbReference>
<dbReference type="SUPFAM" id="SSF47807">
    <property type="entry name" value="5' to 3' exonuclease, C-terminal subdomain"/>
    <property type="match status" value="1"/>
</dbReference>
<dbReference type="GO" id="GO:0006281">
    <property type="term" value="P:DNA repair"/>
    <property type="evidence" value="ECO:0007669"/>
    <property type="project" value="UniProtKB-ARBA"/>
</dbReference>
<dbReference type="InterPro" id="IPR006086">
    <property type="entry name" value="XPG-I_dom"/>
</dbReference>
<feature type="compositionally biased region" description="Basic and acidic residues" evidence="5">
    <location>
        <begin position="816"/>
        <end position="830"/>
    </location>
</feature>
<dbReference type="PANTHER" id="PTHR12304:SF4">
    <property type="entry name" value="URIDINE NUCLEOSIDASE"/>
    <property type="match status" value="1"/>
</dbReference>
<dbReference type="RefSeq" id="XP_043013796.1">
    <property type="nucleotide sequence ID" value="XM_043149192.1"/>
</dbReference>
<evidence type="ECO:0000256" key="4">
    <source>
        <dbReference type="ARBA" id="ARBA00023295"/>
    </source>
</evidence>
<evidence type="ECO:0000256" key="3">
    <source>
        <dbReference type="ARBA" id="ARBA00022801"/>
    </source>
</evidence>
<dbReference type="EMBL" id="CM032182">
    <property type="protein sequence ID" value="KAG7097326.1"/>
    <property type="molecule type" value="Genomic_DNA"/>
</dbReference>
<dbReference type="GeneID" id="66073761"/>
<feature type="compositionally biased region" description="Basic and acidic residues" evidence="5">
    <location>
        <begin position="556"/>
        <end position="565"/>
    </location>
</feature>
<comment type="caution">
    <text evidence="8">The sequence shown here is derived from an EMBL/GenBank/DDBJ whole genome shotgun (WGS) entry which is preliminary data.</text>
</comment>
<dbReference type="InterPro" id="IPR036279">
    <property type="entry name" value="5-3_exonuclease_C_sf"/>
</dbReference>
<name>A0A9P7UZ24_9AGAR</name>
<evidence type="ECO:0000259" key="6">
    <source>
        <dbReference type="SMART" id="SM00484"/>
    </source>
</evidence>
<keyword evidence="3" id="KW-0378">Hydrolase</keyword>
<dbReference type="InterPro" id="IPR006084">
    <property type="entry name" value="XPG/Rad2"/>
</dbReference>
<dbReference type="AlphaFoldDB" id="A0A9P7UZ24"/>
<evidence type="ECO:0000256" key="5">
    <source>
        <dbReference type="SAM" id="MobiDB-lite"/>
    </source>
</evidence>
<dbReference type="KEGG" id="more:E1B28_004685"/>
<feature type="compositionally biased region" description="Low complexity" evidence="5">
    <location>
        <begin position="709"/>
        <end position="725"/>
    </location>
</feature>
<dbReference type="SMART" id="SM00484">
    <property type="entry name" value="XPGI"/>
    <property type="match status" value="1"/>
</dbReference>
<sequence>MGVAGLWAELEPSQTTTTFTALALTKLDSPSRGFRIGIDASIWFFHAEYGKEGENPELRTLFFRCAQLTNHGLLPLFVFDGPKRPDFKRGKRICKSSHKLVSGMKGILDAFGFEYRTAPGEAEAELAFLNRIGVIDGVLSDDVDNFLFGARTVIRNHSSTHPTAAASSSLEKSKVVVYTLPHPDLPNFEPADIIFIALCSGGDYDATGIPSCGIKIASGLARAGFGKSLYQAATTMDKESQELRNFLRDWRIGIAHELTTNSSGFLPMKKPSIAKKIPDTFPDIEVLFSYVSPVTSETLGRLDLYDDLIVGHNQANGWLKKDPSLPQLASSCELHFEWGVMDTIIKRFRTVIFRGVVLRILRRAILVKDNDRHSQGSCVALDAKFIKEHFSFFGNAHGEYATELPGESYPLLASKIHSTRTHPSTSKTPEYRLEIDPTILVKLTANGVKGIRKVDANEWAYLDEEEEEASDNDSGKTPGGSQKVHDPYEKLRVWIAADLMRCALPTLVDEYEEGRRKKEEKKTKKGTRGTTASPTKSKTRPKANVNVSEPVTSRPLARDDKEGKAETVVPLRSKPGAVKAKAQSAPSLRTTNLASAPVPRNAKSKLLAALDGALLSSDEEIDHVLLGAGISPKPPKPSKPPHLTRWFSGDPEYEASNPAPSETAMKALVKGSSKRGTRTGVSTKTKKSHTNDNGINSFYNVQKARALDPTTTSGKGKGKATAPSAAQRYIAICNRLDGATDDETAFPDADELFGYFSAKPAPKLTSSPSRPMYPDDDLFRPPAGPPDTPSPRKNPVMVNGRKKNSISSDDGFGFSAEKDKSNKSPRKSSEHTSPGKRFSDGRTRPGGARTIYTITHPSRSRRACSPTPANRDTAPSGVTRAVRKPLPVIDISSSDSESETDGKSTTVLKPAKKVSGLTPLEAARARSRNKTYGNTDSKCTAINAARCLVAFGAPAHVRVYPGASKPLIQPTKHAPEIHGPDGLGGVEGLPSVDDSAVLAHIARDADGTSANALEGMSKHIKETWGNGSGSKVTVISSGPMTNVALFVAVYPELLVAVEEFVFMGGGVGLGNRSAVAEFNIFCDPHAAQMVLDAPVPAVMIPINVTHTAIVTKDIHCQLLSPGSRGLKGNLPPASSNLRYTLSTLISFFAEAYKSTFGFNLGPPLHDALTVAYVAYPMLFRSKRYRVDVELAPSHTIGETVVDVWGYRHSSEDTWGVGGKNCIVTESLDVAAFFDYFLACVARCDAISPLNG</sequence>
<keyword evidence="9" id="KW-1185">Reference proteome</keyword>
<dbReference type="InterPro" id="IPR029060">
    <property type="entry name" value="PIN-like_dom_sf"/>
</dbReference>
<feature type="region of interest" description="Disordered" evidence="5">
    <location>
        <begin position="512"/>
        <end position="596"/>
    </location>
</feature>
<evidence type="ECO:0000259" key="7">
    <source>
        <dbReference type="SMART" id="SM00485"/>
    </source>
</evidence>
<feature type="region of interest" description="Disordered" evidence="5">
    <location>
        <begin position="758"/>
        <end position="851"/>
    </location>
</feature>
<evidence type="ECO:0000313" key="9">
    <source>
        <dbReference type="Proteomes" id="UP001049176"/>
    </source>
</evidence>
<organism evidence="8 9">
    <name type="scientific">Marasmius oreades</name>
    <name type="common">fairy-ring Marasmius</name>
    <dbReference type="NCBI Taxonomy" id="181124"/>
    <lineage>
        <taxon>Eukaryota</taxon>
        <taxon>Fungi</taxon>
        <taxon>Dikarya</taxon>
        <taxon>Basidiomycota</taxon>
        <taxon>Agaricomycotina</taxon>
        <taxon>Agaricomycetes</taxon>
        <taxon>Agaricomycetidae</taxon>
        <taxon>Agaricales</taxon>
        <taxon>Marasmiineae</taxon>
        <taxon>Marasmiaceae</taxon>
        <taxon>Marasmius</taxon>
    </lineage>
</organism>
<dbReference type="GO" id="GO:0006152">
    <property type="term" value="P:purine nucleoside catabolic process"/>
    <property type="evidence" value="ECO:0007669"/>
    <property type="project" value="TreeGrafter"/>
</dbReference>
<feature type="compositionally biased region" description="Polar residues" evidence="5">
    <location>
        <begin position="584"/>
        <end position="594"/>
    </location>
</feature>
<feature type="domain" description="XPG-I" evidence="6">
    <location>
        <begin position="109"/>
        <end position="175"/>
    </location>
</feature>
<keyword evidence="4" id="KW-0326">Glycosidase</keyword>
<dbReference type="InterPro" id="IPR023186">
    <property type="entry name" value="IUNH"/>
</dbReference>
<dbReference type="Proteomes" id="UP001049176">
    <property type="component" value="Chromosome 2"/>
</dbReference>
<dbReference type="InterPro" id="IPR036452">
    <property type="entry name" value="Ribo_hydro-like"/>
</dbReference>
<evidence type="ECO:0000256" key="2">
    <source>
        <dbReference type="ARBA" id="ARBA00022722"/>
    </source>
</evidence>
<comment type="similarity">
    <text evidence="1">Belongs to the IUNH family.</text>
</comment>
<dbReference type="SMART" id="SM00485">
    <property type="entry name" value="XPGN"/>
    <property type="match status" value="1"/>
</dbReference>
<evidence type="ECO:0000256" key="1">
    <source>
        <dbReference type="ARBA" id="ARBA00009176"/>
    </source>
</evidence>
<dbReference type="InterPro" id="IPR001910">
    <property type="entry name" value="Inosine/uridine_hydrolase_dom"/>
</dbReference>
<feature type="compositionally biased region" description="Polar residues" evidence="5">
    <location>
        <begin position="691"/>
        <end position="700"/>
    </location>
</feature>
<dbReference type="PRINTS" id="PR00853">
    <property type="entry name" value="XPGRADSUPER"/>
</dbReference>
<dbReference type="InterPro" id="IPR006085">
    <property type="entry name" value="XPG_DNA_repair_N"/>
</dbReference>
<keyword evidence="2" id="KW-0540">Nuclease</keyword>
<dbReference type="GO" id="GO:0008821">
    <property type="term" value="F:crossover junction DNA endonuclease activity"/>
    <property type="evidence" value="ECO:0007669"/>
    <property type="project" value="InterPro"/>
</dbReference>
<feature type="region of interest" description="Disordered" evidence="5">
    <location>
        <begin position="464"/>
        <end position="484"/>
    </location>
</feature>
<feature type="domain" description="XPG N-terminal" evidence="7">
    <location>
        <begin position="1"/>
        <end position="99"/>
    </location>
</feature>
<dbReference type="Pfam" id="PF00867">
    <property type="entry name" value="XPG_I"/>
    <property type="match status" value="1"/>
</dbReference>
<feature type="region of interest" description="Disordered" evidence="5">
    <location>
        <begin position="628"/>
        <end position="725"/>
    </location>
</feature>
<dbReference type="Gene3D" id="3.40.50.1010">
    <property type="entry name" value="5'-nuclease"/>
    <property type="match status" value="2"/>
</dbReference>
<dbReference type="CDD" id="cd09906">
    <property type="entry name" value="H3TH_YEN1"/>
    <property type="match status" value="1"/>
</dbReference>
<dbReference type="OrthoDB" id="2959108at2759"/>
<protein>
    <submittedName>
        <fullName evidence="8">Uncharacterized protein</fullName>
    </submittedName>
</protein>
<feature type="region of interest" description="Disordered" evidence="5">
    <location>
        <begin position="858"/>
        <end position="877"/>
    </location>
</feature>
<dbReference type="InterPro" id="IPR041177">
    <property type="entry name" value="GEN1_C"/>
</dbReference>
<dbReference type="InterPro" id="IPR037316">
    <property type="entry name" value="Yen1_H3TH"/>
</dbReference>
<gene>
    <name evidence="8" type="ORF">E1B28_004685</name>
</gene>
<dbReference type="Gene3D" id="3.90.245.10">
    <property type="entry name" value="Ribonucleoside hydrolase-like"/>
    <property type="match status" value="1"/>
</dbReference>
<dbReference type="Pfam" id="PF18380">
    <property type="entry name" value="GEN1_C"/>
    <property type="match status" value="1"/>
</dbReference>
<dbReference type="PANTHER" id="PTHR12304">
    <property type="entry name" value="INOSINE-URIDINE PREFERRING NUCLEOSIDE HYDROLASE"/>
    <property type="match status" value="1"/>
</dbReference>
<reference evidence="8" key="1">
    <citation type="journal article" date="2021" name="Genome Biol. Evol.">
        <title>The assembled and annotated genome of the fairy-ring fungus Marasmius oreades.</title>
        <authorList>
            <person name="Hiltunen M."/>
            <person name="Ament-Velasquez S.L."/>
            <person name="Johannesson H."/>
        </authorList>
    </citation>
    <scope>NUCLEOTIDE SEQUENCE</scope>
    <source>
        <strain evidence="8">03SP1</strain>
    </source>
</reference>
<proteinExistence type="inferred from homology"/>
<accession>A0A9P7UZ24</accession>
<dbReference type="Pfam" id="PF01156">
    <property type="entry name" value="IU_nuc_hydro"/>
    <property type="match status" value="1"/>
</dbReference>
<feature type="compositionally biased region" description="Basic and acidic residues" evidence="5">
    <location>
        <begin position="513"/>
        <end position="522"/>
    </location>
</feature>
<dbReference type="CDD" id="cd09870">
    <property type="entry name" value="PIN_YEN1"/>
    <property type="match status" value="1"/>
</dbReference>
<dbReference type="SUPFAM" id="SSF53590">
    <property type="entry name" value="Nucleoside hydrolase"/>
    <property type="match status" value="1"/>
</dbReference>
<dbReference type="GO" id="GO:0008477">
    <property type="term" value="F:purine nucleosidase activity"/>
    <property type="evidence" value="ECO:0007669"/>
    <property type="project" value="TreeGrafter"/>
</dbReference>
<evidence type="ECO:0000313" key="8">
    <source>
        <dbReference type="EMBL" id="KAG7097326.1"/>
    </source>
</evidence>